<dbReference type="EMBL" id="BMNQ01000004">
    <property type="protein sequence ID" value="GGJ85901.1"/>
    <property type="molecule type" value="Genomic_DNA"/>
</dbReference>
<dbReference type="Gene3D" id="1.20.1170.10">
    <property type="match status" value="1"/>
</dbReference>
<comment type="caution">
    <text evidence="3">The sequence shown here is derived from an EMBL/GenBank/DDBJ whole genome shotgun (WGS) entry which is preliminary data.</text>
</comment>
<accession>A0A917UU17</accession>
<dbReference type="RefSeq" id="WP_188631533.1">
    <property type="nucleotide sequence ID" value="NZ_BMNQ01000004.1"/>
</dbReference>
<evidence type="ECO:0000313" key="4">
    <source>
        <dbReference type="Proteomes" id="UP000658382"/>
    </source>
</evidence>
<keyword evidence="2" id="KW-1133">Transmembrane helix</keyword>
<feature type="coiled-coil region" evidence="1">
    <location>
        <begin position="48"/>
        <end position="79"/>
    </location>
</feature>
<feature type="transmembrane region" description="Helical" evidence="2">
    <location>
        <begin position="83"/>
        <end position="105"/>
    </location>
</feature>
<evidence type="ECO:0000256" key="1">
    <source>
        <dbReference type="SAM" id="Coils"/>
    </source>
</evidence>
<gene>
    <name evidence="3" type="ORF">GCM10007063_05450</name>
</gene>
<dbReference type="SUPFAM" id="SSF58100">
    <property type="entry name" value="Bacterial hemolysins"/>
    <property type="match status" value="1"/>
</dbReference>
<reference evidence="3" key="2">
    <citation type="submission" date="2020-09" db="EMBL/GenBank/DDBJ databases">
        <authorList>
            <person name="Sun Q."/>
            <person name="Ohkuma M."/>
        </authorList>
    </citation>
    <scope>NUCLEOTIDE SEQUENCE</scope>
    <source>
        <strain evidence="3">JCM 12580</strain>
    </source>
</reference>
<dbReference type="Proteomes" id="UP000658382">
    <property type="component" value="Unassembled WGS sequence"/>
</dbReference>
<name>A0A917UU17_9BACI</name>
<keyword evidence="4" id="KW-1185">Reference proteome</keyword>
<evidence type="ECO:0008006" key="5">
    <source>
        <dbReference type="Google" id="ProtNLM"/>
    </source>
</evidence>
<keyword evidence="2" id="KW-0472">Membrane</keyword>
<evidence type="ECO:0000313" key="3">
    <source>
        <dbReference type="EMBL" id="GGJ85901.1"/>
    </source>
</evidence>
<organism evidence="3 4">
    <name type="scientific">Lentibacillus kapialis</name>
    <dbReference type="NCBI Taxonomy" id="340214"/>
    <lineage>
        <taxon>Bacteria</taxon>
        <taxon>Bacillati</taxon>
        <taxon>Bacillota</taxon>
        <taxon>Bacilli</taxon>
        <taxon>Bacillales</taxon>
        <taxon>Bacillaceae</taxon>
        <taxon>Lentibacillus</taxon>
    </lineage>
</organism>
<keyword evidence="1" id="KW-0175">Coiled coil</keyword>
<keyword evidence="2" id="KW-0812">Transmembrane</keyword>
<dbReference type="AlphaFoldDB" id="A0A917UU17"/>
<proteinExistence type="predicted"/>
<evidence type="ECO:0000256" key="2">
    <source>
        <dbReference type="SAM" id="Phobius"/>
    </source>
</evidence>
<sequence length="106" mass="12234">MGEQNVELIEQNVKNNTEDIRDLKKWRFNVDREMNDLKTNQEITKNGLQTLNDSVGDLKKDVKDLRQELRDDKDEQLDRMQDFAWKFGSGLAVTIIGGVVTAILLI</sequence>
<reference evidence="3" key="1">
    <citation type="journal article" date="2014" name="Int. J. Syst. Evol. Microbiol.">
        <title>Complete genome sequence of Corynebacterium casei LMG S-19264T (=DSM 44701T), isolated from a smear-ripened cheese.</title>
        <authorList>
            <consortium name="US DOE Joint Genome Institute (JGI-PGF)"/>
            <person name="Walter F."/>
            <person name="Albersmeier A."/>
            <person name="Kalinowski J."/>
            <person name="Ruckert C."/>
        </authorList>
    </citation>
    <scope>NUCLEOTIDE SEQUENCE</scope>
    <source>
        <strain evidence="3">JCM 12580</strain>
    </source>
</reference>
<protein>
    <recommendedName>
        <fullName evidence="5">DUF1640 domain-containing protein</fullName>
    </recommendedName>
</protein>